<protein>
    <submittedName>
        <fullName evidence="3">Surfeit locus protein 6</fullName>
    </submittedName>
</protein>
<dbReference type="Pfam" id="PF15459">
    <property type="entry name" value="RRP14"/>
    <property type="match status" value="1"/>
</dbReference>
<organism evidence="3 4">
    <name type="scientific">Abeliophyllum distichum</name>
    <dbReference type="NCBI Taxonomy" id="126358"/>
    <lineage>
        <taxon>Eukaryota</taxon>
        <taxon>Viridiplantae</taxon>
        <taxon>Streptophyta</taxon>
        <taxon>Embryophyta</taxon>
        <taxon>Tracheophyta</taxon>
        <taxon>Spermatophyta</taxon>
        <taxon>Magnoliopsida</taxon>
        <taxon>eudicotyledons</taxon>
        <taxon>Gunneridae</taxon>
        <taxon>Pentapetalae</taxon>
        <taxon>asterids</taxon>
        <taxon>lamiids</taxon>
        <taxon>Lamiales</taxon>
        <taxon>Oleaceae</taxon>
        <taxon>Forsythieae</taxon>
        <taxon>Abeliophyllum</taxon>
    </lineage>
</organism>
<dbReference type="InterPro" id="IPR007019">
    <property type="entry name" value="SURF6"/>
</dbReference>
<accession>A0ABD1QJW2</accession>
<comment type="caution">
    <text evidence="3">The sequence shown here is derived from an EMBL/GenBank/DDBJ whole genome shotgun (WGS) entry which is preliminary data.</text>
</comment>
<evidence type="ECO:0000256" key="1">
    <source>
        <dbReference type="SAM" id="MobiDB-lite"/>
    </source>
</evidence>
<feature type="domain" description="Ribosomal RNA-processing protein 14 N-terminal" evidence="2">
    <location>
        <begin position="24"/>
        <end position="85"/>
    </location>
</feature>
<evidence type="ECO:0000259" key="2">
    <source>
        <dbReference type="Pfam" id="PF15459"/>
    </source>
</evidence>
<dbReference type="PANTHER" id="PTHR14369:SF0">
    <property type="entry name" value="SURFEIT LOCUS PROTEIN 6"/>
    <property type="match status" value="1"/>
</dbReference>
<dbReference type="EMBL" id="JBFOLK010000011">
    <property type="protein sequence ID" value="KAL2475838.1"/>
    <property type="molecule type" value="Genomic_DNA"/>
</dbReference>
<dbReference type="Proteomes" id="UP001604336">
    <property type="component" value="Unassembled WGS sequence"/>
</dbReference>
<dbReference type="InterPro" id="IPR029188">
    <property type="entry name" value="Rrp14_N"/>
</dbReference>
<evidence type="ECO:0000313" key="4">
    <source>
        <dbReference type="Proteomes" id="UP001604336"/>
    </source>
</evidence>
<dbReference type="PANTHER" id="PTHR14369">
    <property type="entry name" value="SURFEIT LOCUS PROTEIN 6"/>
    <property type="match status" value="1"/>
</dbReference>
<feature type="region of interest" description="Disordered" evidence="1">
    <location>
        <begin position="75"/>
        <end position="101"/>
    </location>
</feature>
<proteinExistence type="predicted"/>
<sequence length="101" mass="11541">MKKQQKITVSPSTPTPSINLKSVVQSYSLFFDHLIELIPTKFYLTNDDAESKPWYQGLSRAAKASLKQQSKLNLKLVRRNRLDPENKSSSSTLHLPQQQIN</sequence>
<feature type="compositionally biased region" description="Polar residues" evidence="1">
    <location>
        <begin position="87"/>
        <end position="101"/>
    </location>
</feature>
<evidence type="ECO:0000313" key="3">
    <source>
        <dbReference type="EMBL" id="KAL2475838.1"/>
    </source>
</evidence>
<gene>
    <name evidence="3" type="ORF">Adt_36574</name>
</gene>
<name>A0ABD1QJW2_9LAMI</name>
<reference evidence="4" key="1">
    <citation type="submission" date="2024-07" db="EMBL/GenBank/DDBJ databases">
        <title>Two chromosome-level genome assemblies of Korean endemic species Abeliophyllum distichum and Forsythia ovata (Oleaceae).</title>
        <authorList>
            <person name="Jang H."/>
        </authorList>
    </citation>
    <scope>NUCLEOTIDE SEQUENCE [LARGE SCALE GENOMIC DNA]</scope>
</reference>
<dbReference type="AlphaFoldDB" id="A0ABD1QJW2"/>
<keyword evidence="4" id="KW-1185">Reference proteome</keyword>